<evidence type="ECO:0000256" key="1">
    <source>
        <dbReference type="ARBA" id="ARBA00022598"/>
    </source>
</evidence>
<evidence type="ECO:0000259" key="4">
    <source>
        <dbReference type="Pfam" id="PF13193"/>
    </source>
</evidence>
<gene>
    <name evidence="5" type="ORF">BXY53_0391</name>
</gene>
<reference evidence="5 6" key="1">
    <citation type="submission" date="2018-08" db="EMBL/GenBank/DDBJ databases">
        <title>Genomic Encyclopedia of Archaeal and Bacterial Type Strains, Phase II (KMG-II): from individual species to whole genera.</title>
        <authorList>
            <person name="Goeker M."/>
        </authorList>
    </citation>
    <scope>NUCLEOTIDE SEQUENCE [LARGE SCALE GENOMIC DNA]</scope>
    <source>
        <strain evidence="5 6">DSM 5002</strain>
    </source>
</reference>
<feature type="region of interest" description="Disordered" evidence="2">
    <location>
        <begin position="317"/>
        <end position="338"/>
    </location>
</feature>
<dbReference type="AlphaFoldDB" id="A0A397Q1E4"/>
<dbReference type="GO" id="GO:0044550">
    <property type="term" value="P:secondary metabolite biosynthetic process"/>
    <property type="evidence" value="ECO:0007669"/>
    <property type="project" value="TreeGrafter"/>
</dbReference>
<dbReference type="PANTHER" id="PTHR43352">
    <property type="entry name" value="ACETYL-COA SYNTHETASE"/>
    <property type="match status" value="1"/>
</dbReference>
<feature type="domain" description="AMP-binding enzyme C-terminal" evidence="4">
    <location>
        <begin position="424"/>
        <end position="499"/>
    </location>
</feature>
<proteinExistence type="predicted"/>
<evidence type="ECO:0000256" key="2">
    <source>
        <dbReference type="SAM" id="MobiDB-lite"/>
    </source>
</evidence>
<dbReference type="InterPro" id="IPR045851">
    <property type="entry name" value="AMP-bd_C_sf"/>
</dbReference>
<dbReference type="RefSeq" id="WP_119060247.1">
    <property type="nucleotide sequence ID" value="NZ_QXDF01000001.1"/>
</dbReference>
<accession>A0A397Q1E4</accession>
<keyword evidence="1 5" id="KW-0436">Ligase</keyword>
<feature type="domain" description="AMP-dependent synthetase/ligase" evidence="3">
    <location>
        <begin position="22"/>
        <end position="374"/>
    </location>
</feature>
<dbReference type="InterPro" id="IPR042099">
    <property type="entry name" value="ANL_N_sf"/>
</dbReference>
<dbReference type="Proteomes" id="UP000266273">
    <property type="component" value="Unassembled WGS sequence"/>
</dbReference>
<evidence type="ECO:0000259" key="3">
    <source>
        <dbReference type="Pfam" id="PF00501"/>
    </source>
</evidence>
<dbReference type="Pfam" id="PF00501">
    <property type="entry name" value="AMP-binding"/>
    <property type="match status" value="1"/>
</dbReference>
<evidence type="ECO:0000313" key="5">
    <source>
        <dbReference type="EMBL" id="RIA55330.1"/>
    </source>
</evidence>
<dbReference type="Gene3D" id="3.30.300.30">
    <property type="match status" value="1"/>
</dbReference>
<dbReference type="SUPFAM" id="SSF56801">
    <property type="entry name" value="Acetyl-CoA synthetase-like"/>
    <property type="match status" value="1"/>
</dbReference>
<dbReference type="Pfam" id="PF13193">
    <property type="entry name" value="AMP-binding_C"/>
    <property type="match status" value="1"/>
</dbReference>
<dbReference type="PANTHER" id="PTHR43352:SF1">
    <property type="entry name" value="ANTHRANILATE--COA LIGASE"/>
    <property type="match status" value="1"/>
</dbReference>
<dbReference type="EMBL" id="QXDF01000001">
    <property type="protein sequence ID" value="RIA55330.1"/>
    <property type="molecule type" value="Genomic_DNA"/>
</dbReference>
<dbReference type="InterPro" id="IPR025110">
    <property type="entry name" value="AMP-bd_C"/>
</dbReference>
<keyword evidence="6" id="KW-1185">Reference proteome</keyword>
<dbReference type="GO" id="GO:0016878">
    <property type="term" value="F:acid-thiol ligase activity"/>
    <property type="evidence" value="ECO:0007669"/>
    <property type="project" value="TreeGrafter"/>
</dbReference>
<organism evidence="5 6">
    <name type="scientific">Dichotomicrobium thermohalophilum</name>
    <dbReference type="NCBI Taxonomy" id="933063"/>
    <lineage>
        <taxon>Bacteria</taxon>
        <taxon>Pseudomonadati</taxon>
        <taxon>Pseudomonadota</taxon>
        <taxon>Alphaproteobacteria</taxon>
        <taxon>Hyphomicrobiales</taxon>
        <taxon>Hyphomicrobiaceae</taxon>
        <taxon>Dichotomicrobium</taxon>
    </lineage>
</organism>
<name>A0A397Q1E4_9HYPH</name>
<protein>
    <submittedName>
        <fullName evidence="5">Acyl-CoA synthetase (AMP-forming)/AMP-acid ligase II</fullName>
    </submittedName>
</protein>
<dbReference type="InterPro" id="IPR000873">
    <property type="entry name" value="AMP-dep_synth/lig_dom"/>
</dbReference>
<evidence type="ECO:0000313" key="6">
    <source>
        <dbReference type="Proteomes" id="UP000266273"/>
    </source>
</evidence>
<sequence>MSIDPSAPVPERFNMARYCLAAAGETPDKPALIVAADACGTPSEVWSYAALEDAILRMAGGFRTAGLAPGDRLLIRLENTSAYALTFFGAIAAGVVPVPASDQLSAREAGFLLADSGAAAIALSPALPVEPVPEDVRVFAPEDIAALRNSPRADYAGTRADDPAFLIYTSGTTAQPKGVLHAQRAAWGRRPMYQGWYGIGPDDRVMHAGGFNWTYTLGTGLTDPWANGATAIIYTGEKDPEVWPKLIAAYEATIFAAVPSLYRRILKYAGAGPDTMPSLRHGLCAGEALPEAVAREWFERTGTVLYEALGQSEISTFISSSPSVPPKPERVGKPQPGRRVTILPQDGGDEPLPAGESGLIAVHCSDPGLMLGYWQRPEEDAAATRGDWFITGDLGMLDEDGYIAHQGRADELMNAMGYRVSPVEVESVLAEHPGVAEAAVAQVEARPGVEIIAAFIVRGPGDAVSAEALDAYAEERLARYKRPREYIFIDALPRTPNGKLRRAALAAMRASHTA</sequence>
<dbReference type="OrthoDB" id="7488310at2"/>
<dbReference type="Gene3D" id="3.40.50.12780">
    <property type="entry name" value="N-terminal domain of ligase-like"/>
    <property type="match status" value="1"/>
</dbReference>
<comment type="caution">
    <text evidence="5">The sequence shown here is derived from an EMBL/GenBank/DDBJ whole genome shotgun (WGS) entry which is preliminary data.</text>
</comment>